<dbReference type="InterPro" id="IPR036271">
    <property type="entry name" value="Tet_transcr_reg_TetR-rel_C_sf"/>
</dbReference>
<dbReference type="PRINTS" id="PR00455">
    <property type="entry name" value="HTHTETR"/>
</dbReference>
<gene>
    <name evidence="5" type="ORF">QNH39_14175</name>
</gene>
<dbReference type="GO" id="GO:0003677">
    <property type="term" value="F:DNA binding"/>
    <property type="evidence" value="ECO:0007669"/>
    <property type="project" value="UniProtKB-UniRule"/>
</dbReference>
<dbReference type="InterPro" id="IPR009057">
    <property type="entry name" value="Homeodomain-like_sf"/>
</dbReference>
<dbReference type="KEGG" id="nnv:QNH39_14175"/>
<keyword evidence="6" id="KW-1185">Reference proteome</keyword>
<dbReference type="Gene3D" id="1.10.357.10">
    <property type="entry name" value="Tetracycline Repressor, domain 2"/>
    <property type="match status" value="1"/>
</dbReference>
<dbReference type="RefSeq" id="WP_066087576.1">
    <property type="nucleotide sequence ID" value="NZ_CP126114.1"/>
</dbReference>
<dbReference type="InterPro" id="IPR001647">
    <property type="entry name" value="HTH_TetR"/>
</dbReference>
<dbReference type="Gene3D" id="1.10.10.60">
    <property type="entry name" value="Homeodomain-like"/>
    <property type="match status" value="1"/>
</dbReference>
<evidence type="ECO:0000256" key="2">
    <source>
        <dbReference type="ARBA" id="ARBA00023125"/>
    </source>
</evidence>
<dbReference type="PANTHER" id="PTHR43479">
    <property type="entry name" value="ACREF/ENVCD OPERON REPRESSOR-RELATED"/>
    <property type="match status" value="1"/>
</dbReference>
<evidence type="ECO:0000256" key="3">
    <source>
        <dbReference type="PROSITE-ProRule" id="PRU00335"/>
    </source>
</evidence>
<dbReference type="SUPFAM" id="SSF48498">
    <property type="entry name" value="Tetracyclin repressor-like, C-terminal domain"/>
    <property type="match status" value="1"/>
</dbReference>
<sequence length="205" mass="23685">MEMNKSENVTRTDRRKARIREQLVAGAMKAFTEVGYMKTTVDDITSRADVGHGTFYHHFKNKQDLLGKLVDELADKVNDYVQPKNMQLSIYERMRYEARGILEYYVNNRSILLALKEAVMVDKQFEGKWLKISESLFKRIEHDIKGSVDKGYCHNINVDVTIRSLTCMFEGYGHYLMTEASGSEEIKAVADSLTDLCYRAIFKTQ</sequence>
<organism evidence="5 6">
    <name type="scientific">Neobacillus novalis</name>
    <dbReference type="NCBI Taxonomy" id="220687"/>
    <lineage>
        <taxon>Bacteria</taxon>
        <taxon>Bacillati</taxon>
        <taxon>Bacillota</taxon>
        <taxon>Bacilli</taxon>
        <taxon>Bacillales</taxon>
        <taxon>Bacillaceae</taxon>
        <taxon>Neobacillus</taxon>
    </lineage>
</organism>
<protein>
    <submittedName>
        <fullName evidence="5">TetR/AcrR family transcriptional regulator</fullName>
    </submittedName>
</protein>
<evidence type="ECO:0000256" key="1">
    <source>
        <dbReference type="ARBA" id="ARBA00022491"/>
    </source>
</evidence>
<dbReference type="PROSITE" id="PS50977">
    <property type="entry name" value="HTH_TETR_2"/>
    <property type="match status" value="1"/>
</dbReference>
<dbReference type="AlphaFoldDB" id="A0AA95S6M2"/>
<feature type="domain" description="HTH tetR-type" evidence="4">
    <location>
        <begin position="17"/>
        <end position="77"/>
    </location>
</feature>
<dbReference type="EMBL" id="CP126114">
    <property type="protein sequence ID" value="WHY83835.1"/>
    <property type="molecule type" value="Genomic_DNA"/>
</dbReference>
<dbReference type="PANTHER" id="PTHR43479:SF11">
    <property type="entry name" value="ACREF_ENVCD OPERON REPRESSOR-RELATED"/>
    <property type="match status" value="1"/>
</dbReference>
<name>A0AA95S6M2_9BACI</name>
<evidence type="ECO:0000313" key="5">
    <source>
        <dbReference type="EMBL" id="WHY83835.1"/>
    </source>
</evidence>
<dbReference type="Pfam" id="PF00440">
    <property type="entry name" value="TetR_N"/>
    <property type="match status" value="1"/>
</dbReference>
<evidence type="ECO:0000259" key="4">
    <source>
        <dbReference type="PROSITE" id="PS50977"/>
    </source>
</evidence>
<proteinExistence type="predicted"/>
<dbReference type="InterPro" id="IPR050624">
    <property type="entry name" value="HTH-type_Tx_Regulator"/>
</dbReference>
<dbReference type="Proteomes" id="UP001178288">
    <property type="component" value="Chromosome"/>
</dbReference>
<reference evidence="5" key="1">
    <citation type="submission" date="2023-05" db="EMBL/GenBank/DDBJ databases">
        <title>Comparative genomics of Bacillaceae isolates and their secondary metabolite potential.</title>
        <authorList>
            <person name="Song L."/>
            <person name="Nielsen L.J."/>
            <person name="Mohite O."/>
            <person name="Xu X."/>
            <person name="Weber T."/>
            <person name="Kovacs A.T."/>
        </authorList>
    </citation>
    <scope>NUCLEOTIDE SEQUENCE</scope>
    <source>
        <strain evidence="5">XLM17</strain>
    </source>
</reference>
<feature type="DNA-binding region" description="H-T-H motif" evidence="3">
    <location>
        <begin position="40"/>
        <end position="59"/>
    </location>
</feature>
<dbReference type="InterPro" id="IPR023772">
    <property type="entry name" value="DNA-bd_HTH_TetR-type_CS"/>
</dbReference>
<evidence type="ECO:0000313" key="6">
    <source>
        <dbReference type="Proteomes" id="UP001178288"/>
    </source>
</evidence>
<keyword evidence="2 3" id="KW-0238">DNA-binding</keyword>
<accession>A0AA95S6M2</accession>
<dbReference type="SUPFAM" id="SSF46689">
    <property type="entry name" value="Homeodomain-like"/>
    <property type="match status" value="1"/>
</dbReference>
<keyword evidence="1" id="KW-0678">Repressor</keyword>
<dbReference type="PROSITE" id="PS01081">
    <property type="entry name" value="HTH_TETR_1"/>
    <property type="match status" value="1"/>
</dbReference>